<dbReference type="AlphaFoldDB" id="A0AA40DXP8"/>
<protein>
    <submittedName>
        <fullName evidence="1">Uncharacterized protein</fullName>
    </submittedName>
</protein>
<evidence type="ECO:0000313" key="2">
    <source>
        <dbReference type="Proteomes" id="UP001172101"/>
    </source>
</evidence>
<keyword evidence="2" id="KW-1185">Reference proteome</keyword>
<evidence type="ECO:0000313" key="1">
    <source>
        <dbReference type="EMBL" id="KAK0717487.1"/>
    </source>
</evidence>
<organism evidence="1 2">
    <name type="scientific">Lasiosphaeria miniovina</name>
    <dbReference type="NCBI Taxonomy" id="1954250"/>
    <lineage>
        <taxon>Eukaryota</taxon>
        <taxon>Fungi</taxon>
        <taxon>Dikarya</taxon>
        <taxon>Ascomycota</taxon>
        <taxon>Pezizomycotina</taxon>
        <taxon>Sordariomycetes</taxon>
        <taxon>Sordariomycetidae</taxon>
        <taxon>Sordariales</taxon>
        <taxon>Lasiosphaeriaceae</taxon>
        <taxon>Lasiosphaeria</taxon>
    </lineage>
</organism>
<dbReference type="GeneID" id="85328653"/>
<proteinExistence type="predicted"/>
<gene>
    <name evidence="1" type="ORF">B0T26DRAFT_751538</name>
</gene>
<reference evidence="1" key="1">
    <citation type="submission" date="2023-06" db="EMBL/GenBank/DDBJ databases">
        <title>Genome-scale phylogeny and comparative genomics of the fungal order Sordariales.</title>
        <authorList>
            <consortium name="Lawrence Berkeley National Laboratory"/>
            <person name="Hensen N."/>
            <person name="Bonometti L."/>
            <person name="Westerberg I."/>
            <person name="Brannstrom I.O."/>
            <person name="Guillou S."/>
            <person name="Cros-Aarteil S."/>
            <person name="Calhoun S."/>
            <person name="Haridas S."/>
            <person name="Kuo A."/>
            <person name="Mondo S."/>
            <person name="Pangilinan J."/>
            <person name="Riley R."/>
            <person name="LaButti K."/>
            <person name="Andreopoulos B."/>
            <person name="Lipzen A."/>
            <person name="Chen C."/>
            <person name="Yanf M."/>
            <person name="Daum C."/>
            <person name="Ng V."/>
            <person name="Clum A."/>
            <person name="Steindorff A."/>
            <person name="Ohm R."/>
            <person name="Martin F."/>
            <person name="Silar P."/>
            <person name="Natvig D."/>
            <person name="Lalanne C."/>
            <person name="Gautier V."/>
            <person name="Ament-velasquez S.L."/>
            <person name="Kruys A."/>
            <person name="Hutchinson M.I."/>
            <person name="Powell A.J."/>
            <person name="Barry K."/>
            <person name="Miller A.N."/>
            <person name="Grigoriev I.V."/>
            <person name="Debuchy R."/>
            <person name="Gladieux P."/>
            <person name="Thoren M.H."/>
            <person name="Johannesson H."/>
        </authorList>
    </citation>
    <scope>NUCLEOTIDE SEQUENCE</scope>
    <source>
        <strain evidence="1">SMH2392-1A</strain>
    </source>
</reference>
<accession>A0AA40DXP8</accession>
<sequence length="63" mass="7359">MRPLNHVRRDDLSDFRRGVDRAPLNKRGWECCLRSVSELCPKGYVYEHSAEYHGDYLPPRGAL</sequence>
<dbReference type="EMBL" id="JAUIRO010000004">
    <property type="protein sequence ID" value="KAK0717487.1"/>
    <property type="molecule type" value="Genomic_DNA"/>
</dbReference>
<name>A0AA40DXP8_9PEZI</name>
<comment type="caution">
    <text evidence="1">The sequence shown here is derived from an EMBL/GenBank/DDBJ whole genome shotgun (WGS) entry which is preliminary data.</text>
</comment>
<dbReference type="Proteomes" id="UP001172101">
    <property type="component" value="Unassembled WGS sequence"/>
</dbReference>
<dbReference type="RefSeq" id="XP_060296280.1">
    <property type="nucleotide sequence ID" value="XM_060445383.1"/>
</dbReference>